<sequence length="190" mass="21212">MMILTDDAQGDTGKSLQFWQEQRHRFGAFVEARAYLSDDDAIVDGRRFAATVHGPQYAWPQSPKLVLIDEAGDELWLTACCVGYGGTGPGATEDILVAEGFVEADKAARLVGDHLVLVLRKDRDQPVEAVPVQVRGNDRDREKLDRWLTRLWHEPRIHTDKALRSASRWLRRDDPLEGASGDVHGQADVA</sequence>
<proteinExistence type="predicted"/>
<reference evidence="1 2" key="1">
    <citation type="submission" date="2024-09" db="EMBL/GenBank/DDBJ databases">
        <authorList>
            <person name="Lee S.D."/>
        </authorList>
    </citation>
    <scope>NUCLEOTIDE SEQUENCE [LARGE SCALE GENOMIC DNA]</scope>
    <source>
        <strain evidence="1 2">N1-3</strain>
    </source>
</reference>
<accession>A0ABV6XCV4</accession>
<dbReference type="Proteomes" id="UP001592530">
    <property type="component" value="Unassembled WGS sequence"/>
</dbReference>
<evidence type="ECO:0000313" key="1">
    <source>
        <dbReference type="EMBL" id="MFC1436051.1"/>
    </source>
</evidence>
<evidence type="ECO:0000313" key="2">
    <source>
        <dbReference type="Proteomes" id="UP001592530"/>
    </source>
</evidence>
<organism evidence="1 2">
    <name type="scientific">Streptacidiphilus alkalitolerans</name>
    <dbReference type="NCBI Taxonomy" id="3342712"/>
    <lineage>
        <taxon>Bacteria</taxon>
        <taxon>Bacillati</taxon>
        <taxon>Actinomycetota</taxon>
        <taxon>Actinomycetes</taxon>
        <taxon>Kitasatosporales</taxon>
        <taxon>Streptomycetaceae</taxon>
        <taxon>Streptacidiphilus</taxon>
    </lineage>
</organism>
<name>A0ABV6XCV4_9ACTN</name>
<gene>
    <name evidence="1" type="ORF">ACEZDB_36000</name>
</gene>
<dbReference type="RefSeq" id="WP_380559487.1">
    <property type="nucleotide sequence ID" value="NZ_JBHEZY010000024.1"/>
</dbReference>
<comment type="caution">
    <text evidence="1">The sequence shown here is derived from an EMBL/GenBank/DDBJ whole genome shotgun (WGS) entry which is preliminary data.</text>
</comment>
<protein>
    <submittedName>
        <fullName evidence="1">Uncharacterized protein</fullName>
    </submittedName>
</protein>
<dbReference type="EMBL" id="JBHEZY010000024">
    <property type="protein sequence ID" value="MFC1436051.1"/>
    <property type="molecule type" value="Genomic_DNA"/>
</dbReference>